<protein>
    <submittedName>
        <fullName evidence="2">Uncharacterized protein</fullName>
    </submittedName>
</protein>
<gene>
    <name evidence="2" type="ORF">C8F04DRAFT_1237909</name>
</gene>
<evidence type="ECO:0000256" key="1">
    <source>
        <dbReference type="SAM" id="MobiDB-lite"/>
    </source>
</evidence>
<keyword evidence="3" id="KW-1185">Reference proteome</keyword>
<comment type="caution">
    <text evidence="2">The sequence shown here is derived from an EMBL/GenBank/DDBJ whole genome shotgun (WGS) entry which is preliminary data.</text>
</comment>
<organism evidence="2 3">
    <name type="scientific">Mycena alexandri</name>
    <dbReference type="NCBI Taxonomy" id="1745969"/>
    <lineage>
        <taxon>Eukaryota</taxon>
        <taxon>Fungi</taxon>
        <taxon>Dikarya</taxon>
        <taxon>Basidiomycota</taxon>
        <taxon>Agaricomycotina</taxon>
        <taxon>Agaricomycetes</taxon>
        <taxon>Agaricomycetidae</taxon>
        <taxon>Agaricales</taxon>
        <taxon>Marasmiineae</taxon>
        <taxon>Mycenaceae</taxon>
        <taxon>Mycena</taxon>
    </lineage>
</organism>
<evidence type="ECO:0000313" key="3">
    <source>
        <dbReference type="Proteomes" id="UP001218188"/>
    </source>
</evidence>
<proteinExistence type="predicted"/>
<sequence length="146" mass="16368">MPMMPGQAADNLIRAESQKLKTHLKKPNPGEGRKILASKSQNSDKEIAKLGPQKAKILDKLWPRSRPRRGSVTYSSGLQETLEPGRTLDLLVECLDTSVSVNKAAIEDREHLPDEINLNFAYLLNVDILAVWCYFATMEIPTEQSH</sequence>
<dbReference type="EMBL" id="JARJCM010000118">
    <property type="protein sequence ID" value="KAJ7027956.1"/>
    <property type="molecule type" value="Genomic_DNA"/>
</dbReference>
<name>A0AAD6SJF0_9AGAR</name>
<evidence type="ECO:0000313" key="2">
    <source>
        <dbReference type="EMBL" id="KAJ7027956.1"/>
    </source>
</evidence>
<reference evidence="2" key="1">
    <citation type="submission" date="2023-03" db="EMBL/GenBank/DDBJ databases">
        <title>Massive genome expansion in bonnet fungi (Mycena s.s.) driven by repeated elements and novel gene families across ecological guilds.</title>
        <authorList>
            <consortium name="Lawrence Berkeley National Laboratory"/>
            <person name="Harder C.B."/>
            <person name="Miyauchi S."/>
            <person name="Viragh M."/>
            <person name="Kuo A."/>
            <person name="Thoen E."/>
            <person name="Andreopoulos B."/>
            <person name="Lu D."/>
            <person name="Skrede I."/>
            <person name="Drula E."/>
            <person name="Henrissat B."/>
            <person name="Morin E."/>
            <person name="Kohler A."/>
            <person name="Barry K."/>
            <person name="LaButti K."/>
            <person name="Morin E."/>
            <person name="Salamov A."/>
            <person name="Lipzen A."/>
            <person name="Mereny Z."/>
            <person name="Hegedus B."/>
            <person name="Baldrian P."/>
            <person name="Stursova M."/>
            <person name="Weitz H."/>
            <person name="Taylor A."/>
            <person name="Grigoriev I.V."/>
            <person name="Nagy L.G."/>
            <person name="Martin F."/>
            <person name="Kauserud H."/>
        </authorList>
    </citation>
    <scope>NUCLEOTIDE SEQUENCE</scope>
    <source>
        <strain evidence="2">CBHHK200</strain>
    </source>
</reference>
<accession>A0AAD6SJF0</accession>
<feature type="region of interest" description="Disordered" evidence="1">
    <location>
        <begin position="20"/>
        <end position="49"/>
    </location>
</feature>
<dbReference type="AlphaFoldDB" id="A0AAD6SJF0"/>
<dbReference type="Proteomes" id="UP001218188">
    <property type="component" value="Unassembled WGS sequence"/>
</dbReference>